<dbReference type="SUPFAM" id="SSF144052">
    <property type="entry name" value="Thermophilic metalloprotease-like"/>
    <property type="match status" value="1"/>
</dbReference>
<keyword evidence="8" id="KW-0378">Hydrolase</keyword>
<dbReference type="Proteomes" id="UP001150259">
    <property type="component" value="Unassembled WGS sequence"/>
</dbReference>
<comment type="cofactor">
    <cofactor evidence="2">
        <name>Mg(2+)</name>
        <dbReference type="ChEBI" id="CHEBI:18420"/>
    </cofactor>
</comment>
<evidence type="ECO:0000256" key="3">
    <source>
        <dbReference type="ARBA" id="ARBA00001947"/>
    </source>
</evidence>
<dbReference type="Gene3D" id="3.40.1830.10">
    <property type="entry name" value="Thermophilic metalloprotease (M29)"/>
    <property type="match status" value="1"/>
</dbReference>
<reference evidence="10 11" key="1">
    <citation type="submission" date="2022-11" db="EMBL/GenBank/DDBJ databases">
        <title>Anaerobic phenanthrene biodegradation by a DNRA strain PheN6.</title>
        <authorList>
            <person name="Zhang Z."/>
        </authorList>
    </citation>
    <scope>NUCLEOTIDE SEQUENCE [LARGE SCALE GENOMIC DNA]</scope>
    <source>
        <strain evidence="10 11">PheN6</strain>
    </source>
</reference>
<dbReference type="Pfam" id="PF02073">
    <property type="entry name" value="Peptidase_M29"/>
    <property type="match status" value="1"/>
</dbReference>
<protein>
    <submittedName>
        <fullName evidence="10">Aminopeptidase</fullName>
    </submittedName>
</protein>
<dbReference type="GO" id="GO:0004177">
    <property type="term" value="F:aminopeptidase activity"/>
    <property type="evidence" value="ECO:0007669"/>
    <property type="project" value="UniProtKB-KW"/>
</dbReference>
<evidence type="ECO:0000256" key="8">
    <source>
        <dbReference type="ARBA" id="ARBA00022801"/>
    </source>
</evidence>
<evidence type="ECO:0000256" key="4">
    <source>
        <dbReference type="ARBA" id="ARBA00008236"/>
    </source>
</evidence>
<gene>
    <name evidence="10" type="ORF">OO014_06815</name>
</gene>
<evidence type="ECO:0000256" key="5">
    <source>
        <dbReference type="ARBA" id="ARBA00022438"/>
    </source>
</evidence>
<evidence type="ECO:0000256" key="6">
    <source>
        <dbReference type="ARBA" id="ARBA00022670"/>
    </source>
</evidence>
<dbReference type="PANTHER" id="PTHR34448">
    <property type="entry name" value="AMINOPEPTIDASE"/>
    <property type="match status" value="1"/>
</dbReference>
<comment type="caution">
    <text evidence="10">The sequence shown here is derived from an EMBL/GenBank/DDBJ whole genome shotgun (WGS) entry which is preliminary data.</text>
</comment>
<keyword evidence="11" id="KW-1185">Reference proteome</keyword>
<evidence type="ECO:0000256" key="1">
    <source>
        <dbReference type="ARBA" id="ARBA00001941"/>
    </source>
</evidence>
<keyword evidence="9" id="KW-0482">Metalloprotease</keyword>
<dbReference type="EMBL" id="JAPFQL010000021">
    <property type="protein sequence ID" value="MDC5696967.1"/>
    <property type="molecule type" value="Genomic_DNA"/>
</dbReference>
<dbReference type="InterPro" id="IPR035097">
    <property type="entry name" value="M29_N-terminal"/>
</dbReference>
<evidence type="ECO:0000313" key="11">
    <source>
        <dbReference type="Proteomes" id="UP001150259"/>
    </source>
</evidence>
<evidence type="ECO:0000256" key="9">
    <source>
        <dbReference type="ARBA" id="ARBA00023049"/>
    </source>
</evidence>
<evidence type="ECO:0000256" key="2">
    <source>
        <dbReference type="ARBA" id="ARBA00001946"/>
    </source>
</evidence>
<keyword evidence="6" id="KW-0645">Protease</keyword>
<proteinExistence type="inferred from homology"/>
<dbReference type="InterPro" id="IPR000787">
    <property type="entry name" value="Peptidase_M29"/>
</dbReference>
<sequence>MITHEPFDDELKAYAELVVRLGVNVQLGQRVVIRCHPEQAATARALATEAYRVGASRVSIDYRDQHLQRAQVEHAPEEELGRVLDHELAAARSWGEDKVALISLTGNPNPTIMEGLDPQRLARSTPIEFIKTIMPVMTTNQIAWTVVAAPSPGWAEAVTGSPDTTRLWEGIKVAMRLDQPDPAKSWQEHNALLHLRRDMLNARGFDRIRYRGPGTDLTMGLAPGNAWAGGSVTNADGVEFLPNLPTEEVFAAPDWRRVEGTIQTTAAFFLTTMNTLVEDLRLEVADGTITSATAARGEEAVRAQFDLIPRSRHFGEVAIVDKESAVRRSGLVYQDMLYDENIGSHVAWGAGYPFNVPGSDRLGPDERIQQGLNQANTHVDIVIGSPQVEIDGIDKDGAVTPITRGDTFVLPTA</sequence>
<comment type="cofactor">
    <cofactor evidence="3">
        <name>Zn(2+)</name>
        <dbReference type="ChEBI" id="CHEBI:29105"/>
    </cofactor>
</comment>
<dbReference type="InterPro" id="IPR052170">
    <property type="entry name" value="M29_Exopeptidase"/>
</dbReference>
<accession>A0ABT5GFF6</accession>
<dbReference type="RefSeq" id="WP_272461538.1">
    <property type="nucleotide sequence ID" value="NZ_JAPFQL010000021.1"/>
</dbReference>
<evidence type="ECO:0000313" key="10">
    <source>
        <dbReference type="EMBL" id="MDC5696967.1"/>
    </source>
</evidence>
<dbReference type="PANTHER" id="PTHR34448:SF3">
    <property type="entry name" value="AMINOPEPTIDASE AMPS"/>
    <property type="match status" value="1"/>
</dbReference>
<organism evidence="10 11">
    <name type="scientific">Intrasporangium calvum</name>
    <dbReference type="NCBI Taxonomy" id="53358"/>
    <lineage>
        <taxon>Bacteria</taxon>
        <taxon>Bacillati</taxon>
        <taxon>Actinomycetota</taxon>
        <taxon>Actinomycetes</taxon>
        <taxon>Micrococcales</taxon>
        <taxon>Intrasporangiaceae</taxon>
        <taxon>Intrasporangium</taxon>
    </lineage>
</organism>
<comment type="cofactor">
    <cofactor evidence="1">
        <name>Co(2+)</name>
        <dbReference type="ChEBI" id="CHEBI:48828"/>
    </cofactor>
</comment>
<evidence type="ECO:0000256" key="7">
    <source>
        <dbReference type="ARBA" id="ARBA00022723"/>
    </source>
</evidence>
<dbReference type="PRINTS" id="PR00919">
    <property type="entry name" value="THERMOPTASE"/>
</dbReference>
<comment type="similarity">
    <text evidence="4">Belongs to the peptidase M29 family.</text>
</comment>
<keyword evidence="7" id="KW-0479">Metal-binding</keyword>
<name>A0ABT5GFF6_9MICO</name>
<keyword evidence="5 10" id="KW-0031">Aminopeptidase</keyword>